<evidence type="ECO:0000313" key="2">
    <source>
        <dbReference type="Proteomes" id="UP000037247"/>
    </source>
</evidence>
<proteinExistence type="predicted"/>
<sequence length="418" mass="45822">MRRFLGTSLLAAVVVTLGFVGVVAATPQASASDRLDRVLNLPLVNRDASNGPGGVNPALPTDPTVLRSLLEEARSRSIAPSSYRALLFQYWLADTTKAAGIDLASWNPRAGVSANRQNLVRSYRFYENLQLSHRELQWAGMGGLVGADFGGGLLDFELATNIYDFARLQPIANAIVGQTNTTLGPVFVDKLPRGLRALARVGATISADDLRKIQGDILVMQKNIFSDLMPMHRAYVVGGLPALDEMHRAGLFDGEILRAWQQIASKQPDAIAAGNARLLRREQGEVIKAQWDATRAYKGDVGEAMTYASTVAGSPSVAGVVAPRSFRSIEIHGTAPNGRPATLTVPLPNWNWSVFPERWAYITDQLLPKYKLQVNNHWPELSATLRKPYDQQLESHRPMWNIAPMLQSALETTKVSYQ</sequence>
<evidence type="ECO:0000313" key="1">
    <source>
        <dbReference type="EMBL" id="KNA92431.1"/>
    </source>
</evidence>
<evidence type="ECO:0008006" key="3">
    <source>
        <dbReference type="Google" id="ProtNLM"/>
    </source>
</evidence>
<organism evidence="1 2">
    <name type="scientific">Gordonia jacobaea</name>
    <dbReference type="NCBI Taxonomy" id="122202"/>
    <lineage>
        <taxon>Bacteria</taxon>
        <taxon>Bacillati</taxon>
        <taxon>Actinomycetota</taxon>
        <taxon>Actinomycetes</taxon>
        <taxon>Mycobacteriales</taxon>
        <taxon>Gordoniaceae</taxon>
        <taxon>Gordonia</taxon>
    </lineage>
</organism>
<keyword evidence="2" id="KW-1185">Reference proteome</keyword>
<accession>A0ABR5IFE3</accession>
<name>A0ABR5IFE3_9ACTN</name>
<comment type="caution">
    <text evidence="1">The sequence shown here is derived from an EMBL/GenBank/DDBJ whole genome shotgun (WGS) entry which is preliminary data.</text>
</comment>
<dbReference type="RefSeq" id="WP_049697657.1">
    <property type="nucleotide sequence ID" value="NZ_JAQDQF010000002.1"/>
</dbReference>
<reference evidence="1 2" key="1">
    <citation type="submission" date="2015-05" db="EMBL/GenBank/DDBJ databases">
        <title>Draft genome sequence of the bacterium Gordonia jacobaea a new member of the Gordonia genus.</title>
        <authorList>
            <person name="Jimenez-Galisteo G."/>
            <person name="Dominguez A."/>
            <person name="Munoz E."/>
            <person name="Vinas M."/>
        </authorList>
    </citation>
    <scope>NUCLEOTIDE SEQUENCE [LARGE SCALE GENOMIC DNA]</scope>
    <source>
        <strain evidence="2">mv1</strain>
    </source>
</reference>
<dbReference type="EMBL" id="LDTZ01000014">
    <property type="protein sequence ID" value="KNA92431.1"/>
    <property type="molecule type" value="Genomic_DNA"/>
</dbReference>
<protein>
    <recommendedName>
        <fullName evidence="3">Tat pathway signal protein</fullName>
    </recommendedName>
</protein>
<gene>
    <name evidence="1" type="ORF">ABW18_03630</name>
</gene>
<dbReference type="Proteomes" id="UP000037247">
    <property type="component" value="Unassembled WGS sequence"/>
</dbReference>